<feature type="transmembrane region" description="Helical" evidence="1">
    <location>
        <begin position="211"/>
        <end position="232"/>
    </location>
</feature>
<dbReference type="AlphaFoldDB" id="A0AAV5UIJ8"/>
<dbReference type="Pfam" id="PF10317">
    <property type="entry name" value="7TM_GPCR_Srd"/>
    <property type="match status" value="1"/>
</dbReference>
<sequence length="284" mass="31896">MNNVTNSDSVVANSLWISTGILGCLLNSTLFVVVVLNSTKSFYRSLTLAIALVDFCCAFSGIFQATWYYKIENVLYCVDYGVSNNFPEWLVQAIWITWVVTFYGELVVITYSFVWRAVLISNSRIVRVLENKCIFVLLALLSCAIAYCDYSIECSVEYLDLSPLETLQTLLPAIFSGLHFIVIASCALYIDNIIKRGTLSRKTRSTHKKRLFVLSIQAINPLFLNFLVDLIYELALIAPIPHFLVSFVPFSSVHPALNALIILALTSEHRQFLTSLCGREAQSS</sequence>
<feature type="transmembrane region" description="Helical" evidence="1">
    <location>
        <begin position="89"/>
        <end position="114"/>
    </location>
</feature>
<organism evidence="2 3">
    <name type="scientific">Pristionchus entomophagus</name>
    <dbReference type="NCBI Taxonomy" id="358040"/>
    <lineage>
        <taxon>Eukaryota</taxon>
        <taxon>Metazoa</taxon>
        <taxon>Ecdysozoa</taxon>
        <taxon>Nematoda</taxon>
        <taxon>Chromadorea</taxon>
        <taxon>Rhabditida</taxon>
        <taxon>Rhabditina</taxon>
        <taxon>Diplogasteromorpha</taxon>
        <taxon>Diplogasteroidea</taxon>
        <taxon>Neodiplogasteridae</taxon>
        <taxon>Pristionchus</taxon>
    </lineage>
</organism>
<name>A0AAV5UIJ8_9BILA</name>
<dbReference type="Proteomes" id="UP001432027">
    <property type="component" value="Unassembled WGS sequence"/>
</dbReference>
<feature type="transmembrane region" description="Helical" evidence="1">
    <location>
        <begin position="244"/>
        <end position="265"/>
    </location>
</feature>
<evidence type="ECO:0000313" key="2">
    <source>
        <dbReference type="EMBL" id="GMT06452.1"/>
    </source>
</evidence>
<protein>
    <recommendedName>
        <fullName evidence="4">G protein-coupled receptor</fullName>
    </recommendedName>
</protein>
<feature type="transmembrane region" description="Helical" evidence="1">
    <location>
        <begin position="48"/>
        <end position="69"/>
    </location>
</feature>
<evidence type="ECO:0000313" key="3">
    <source>
        <dbReference type="Proteomes" id="UP001432027"/>
    </source>
</evidence>
<reference evidence="2" key="1">
    <citation type="submission" date="2023-10" db="EMBL/GenBank/DDBJ databases">
        <title>Genome assembly of Pristionchus species.</title>
        <authorList>
            <person name="Yoshida K."/>
            <person name="Sommer R.J."/>
        </authorList>
    </citation>
    <scope>NUCLEOTIDE SEQUENCE</scope>
    <source>
        <strain evidence="2">RS0144</strain>
    </source>
</reference>
<accession>A0AAV5UIJ8</accession>
<feature type="transmembrane region" description="Helical" evidence="1">
    <location>
        <begin position="172"/>
        <end position="190"/>
    </location>
</feature>
<dbReference type="InterPro" id="IPR019421">
    <property type="entry name" value="7TM_GPCR_serpentine_rcpt_Srd"/>
</dbReference>
<evidence type="ECO:0000256" key="1">
    <source>
        <dbReference type="SAM" id="Phobius"/>
    </source>
</evidence>
<feature type="transmembrane region" description="Helical" evidence="1">
    <location>
        <begin position="134"/>
        <end position="152"/>
    </location>
</feature>
<dbReference type="EMBL" id="BTSX01000006">
    <property type="protein sequence ID" value="GMT06452.1"/>
    <property type="molecule type" value="Genomic_DNA"/>
</dbReference>
<keyword evidence="1" id="KW-1133">Transmembrane helix</keyword>
<dbReference type="PANTHER" id="PTHR46178">
    <property type="entry name" value="SEVEN TM RECEPTOR"/>
    <property type="match status" value="1"/>
</dbReference>
<dbReference type="PANTHER" id="PTHR46178:SF9">
    <property type="entry name" value="SEVEN TM RECEPTOR"/>
    <property type="match status" value="1"/>
</dbReference>
<evidence type="ECO:0008006" key="4">
    <source>
        <dbReference type="Google" id="ProtNLM"/>
    </source>
</evidence>
<keyword evidence="3" id="KW-1185">Reference proteome</keyword>
<feature type="transmembrane region" description="Helical" evidence="1">
    <location>
        <begin position="15"/>
        <end position="36"/>
    </location>
</feature>
<gene>
    <name evidence="2" type="ORF">PENTCL1PPCAC_28626</name>
</gene>
<keyword evidence="1" id="KW-0472">Membrane</keyword>
<keyword evidence="1" id="KW-0812">Transmembrane</keyword>
<dbReference type="SUPFAM" id="SSF81321">
    <property type="entry name" value="Family A G protein-coupled receptor-like"/>
    <property type="match status" value="1"/>
</dbReference>
<proteinExistence type="predicted"/>
<feature type="non-terminal residue" evidence="2">
    <location>
        <position position="284"/>
    </location>
</feature>
<comment type="caution">
    <text evidence="2">The sequence shown here is derived from an EMBL/GenBank/DDBJ whole genome shotgun (WGS) entry which is preliminary data.</text>
</comment>